<proteinExistence type="predicted"/>
<accession>A0ABN7VQK6</accession>
<organism evidence="1 2">
    <name type="scientific">Gigaspora margarita</name>
    <dbReference type="NCBI Taxonomy" id="4874"/>
    <lineage>
        <taxon>Eukaryota</taxon>
        <taxon>Fungi</taxon>
        <taxon>Fungi incertae sedis</taxon>
        <taxon>Mucoromycota</taxon>
        <taxon>Glomeromycotina</taxon>
        <taxon>Glomeromycetes</taxon>
        <taxon>Diversisporales</taxon>
        <taxon>Gigasporaceae</taxon>
        <taxon>Gigaspora</taxon>
    </lineage>
</organism>
<feature type="non-terminal residue" evidence="1">
    <location>
        <position position="90"/>
    </location>
</feature>
<reference evidence="1 2" key="1">
    <citation type="submission" date="2021-06" db="EMBL/GenBank/DDBJ databases">
        <authorList>
            <person name="Kallberg Y."/>
            <person name="Tangrot J."/>
            <person name="Rosling A."/>
        </authorList>
    </citation>
    <scope>NUCLEOTIDE SEQUENCE [LARGE SCALE GENOMIC DNA]</scope>
    <source>
        <strain evidence="1 2">120-4 pot B 10/14</strain>
    </source>
</reference>
<evidence type="ECO:0000313" key="1">
    <source>
        <dbReference type="EMBL" id="CAG8792315.1"/>
    </source>
</evidence>
<comment type="caution">
    <text evidence="1">The sequence shown here is derived from an EMBL/GenBank/DDBJ whole genome shotgun (WGS) entry which is preliminary data.</text>
</comment>
<keyword evidence="2" id="KW-1185">Reference proteome</keyword>
<gene>
    <name evidence="1" type="ORF">GMARGA_LOCUS21430</name>
</gene>
<sequence>MDTVDQPVEGEILLENNKIEKIVANLLDKSLYMPKTAQAITTYLKTINKSVATEEILDDKEIISIVQADKNKKLIRQEIDKDEIFDKIFK</sequence>
<dbReference type="EMBL" id="CAJVQB010019793">
    <property type="protein sequence ID" value="CAG8792315.1"/>
    <property type="molecule type" value="Genomic_DNA"/>
</dbReference>
<protein>
    <submittedName>
        <fullName evidence="1">41970_t:CDS:1</fullName>
    </submittedName>
</protein>
<evidence type="ECO:0000313" key="2">
    <source>
        <dbReference type="Proteomes" id="UP000789901"/>
    </source>
</evidence>
<name>A0ABN7VQK6_GIGMA</name>
<dbReference type="Proteomes" id="UP000789901">
    <property type="component" value="Unassembled WGS sequence"/>
</dbReference>